<evidence type="ECO:0008006" key="3">
    <source>
        <dbReference type="Google" id="ProtNLM"/>
    </source>
</evidence>
<keyword evidence="2" id="KW-1185">Reference proteome</keyword>
<dbReference type="EMBL" id="BMFT01000001">
    <property type="protein sequence ID" value="GGH17493.1"/>
    <property type="molecule type" value="Genomic_DNA"/>
</dbReference>
<comment type="caution">
    <text evidence="1">The sequence shown here is derived from an EMBL/GenBank/DDBJ whole genome shotgun (WGS) entry which is preliminary data.</text>
</comment>
<protein>
    <recommendedName>
        <fullName evidence="3">MarR family transcriptional regulator</fullName>
    </recommendedName>
</protein>
<evidence type="ECO:0000313" key="2">
    <source>
        <dbReference type="Proteomes" id="UP000659344"/>
    </source>
</evidence>
<accession>A0ABQ1YAK9</accession>
<organism evidence="1 2">
    <name type="scientific">Paenibacillus segetis</name>
    <dbReference type="NCBI Taxonomy" id="1325360"/>
    <lineage>
        <taxon>Bacteria</taxon>
        <taxon>Bacillati</taxon>
        <taxon>Bacillota</taxon>
        <taxon>Bacilli</taxon>
        <taxon>Bacillales</taxon>
        <taxon>Paenibacillaceae</taxon>
        <taxon>Paenibacillus</taxon>
    </lineage>
</organism>
<dbReference type="RefSeq" id="WP_188536920.1">
    <property type="nucleotide sequence ID" value="NZ_BMFT01000001.1"/>
</dbReference>
<proteinExistence type="predicted"/>
<reference evidence="2" key="1">
    <citation type="journal article" date="2019" name="Int. J. Syst. Evol. Microbiol.">
        <title>The Global Catalogue of Microorganisms (GCM) 10K type strain sequencing project: providing services to taxonomists for standard genome sequencing and annotation.</title>
        <authorList>
            <consortium name="The Broad Institute Genomics Platform"/>
            <consortium name="The Broad Institute Genome Sequencing Center for Infectious Disease"/>
            <person name="Wu L."/>
            <person name="Ma J."/>
        </authorList>
    </citation>
    <scope>NUCLEOTIDE SEQUENCE [LARGE SCALE GENOMIC DNA]</scope>
    <source>
        <strain evidence="2">CGMCC 1.12769</strain>
    </source>
</reference>
<gene>
    <name evidence="1" type="ORF">GCM10008013_12870</name>
</gene>
<dbReference type="Proteomes" id="UP000659344">
    <property type="component" value="Unassembled WGS sequence"/>
</dbReference>
<evidence type="ECO:0000313" key="1">
    <source>
        <dbReference type="EMBL" id="GGH17493.1"/>
    </source>
</evidence>
<sequence length="93" mass="10912">MLSDLERKLLRILYNFSLKQRRMPNNTELVRLTGRSQAEIMKGLRGLVEQSYIFWPDNPDLSTIVILEAWDRDAPLETSKSNGSSYLDYITRY</sequence>
<name>A0ABQ1YAK9_9BACL</name>